<keyword evidence="13" id="KW-0998">Cell outer membrane</keyword>
<keyword evidence="8" id="KW-0625">Polysaccharide transport</keyword>
<dbReference type="InterPro" id="IPR003715">
    <property type="entry name" value="Poly_export_N"/>
</dbReference>
<accession>A0ABU9CGQ3</accession>
<feature type="signal peptide" evidence="15">
    <location>
        <begin position="1"/>
        <end position="29"/>
    </location>
</feature>
<gene>
    <name evidence="19" type="primary">epsE</name>
    <name evidence="19" type="ORF">AACH10_07690</name>
</gene>
<feature type="domain" description="Polysaccharide export protein N-terminal" evidence="16">
    <location>
        <begin position="36"/>
        <end position="112"/>
    </location>
</feature>
<evidence type="ECO:0000256" key="5">
    <source>
        <dbReference type="ARBA" id="ARBA00022597"/>
    </source>
</evidence>
<keyword evidence="10" id="KW-0626">Porin</keyword>
<keyword evidence="20" id="KW-1185">Reference proteome</keyword>
<reference evidence="19 20" key="1">
    <citation type="submission" date="2024-04" db="EMBL/GenBank/DDBJ databases">
        <title>Novel species of the genus Ideonella isolated from streams.</title>
        <authorList>
            <person name="Lu H."/>
        </authorList>
    </citation>
    <scope>NUCLEOTIDE SEQUENCE [LARGE SCALE GENOMIC DNA]</scope>
    <source>
        <strain evidence="19 20">DXS22W</strain>
    </source>
</reference>
<evidence type="ECO:0000259" key="18">
    <source>
        <dbReference type="Pfam" id="PF22461"/>
    </source>
</evidence>
<comment type="similarity">
    <text evidence="2">Belongs to the BexD/CtrA/VexA family.</text>
</comment>
<organism evidence="19 20">
    <name type="scientific">Pseudaquabacterium inlustre</name>
    <dbReference type="NCBI Taxonomy" id="2984192"/>
    <lineage>
        <taxon>Bacteria</taxon>
        <taxon>Pseudomonadati</taxon>
        <taxon>Pseudomonadota</taxon>
        <taxon>Betaproteobacteria</taxon>
        <taxon>Burkholderiales</taxon>
        <taxon>Sphaerotilaceae</taxon>
        <taxon>Pseudaquabacterium</taxon>
    </lineage>
</organism>
<dbReference type="NCBIfam" id="TIGR03028">
    <property type="entry name" value="EpsE"/>
    <property type="match status" value="1"/>
</dbReference>
<keyword evidence="6" id="KW-0812">Transmembrane</keyword>
<name>A0ABU9CGQ3_9BURK</name>
<keyword evidence="3" id="KW-0813">Transport</keyword>
<sequence length="279" mass="29700">MRHPRLALLAAAGSLVFGLCAGLPTAAVAQTAPAANAAAEYRLGAGDVVRISVYQNPDLTLETRITEAGIVSYPLLGTVRLGSLTVTAAEKLIADGLRNGNFVKNPQVTLVVLQVRGNQASVLGQVNRPGRYPIEVADMRLTDLLAMAGGTASNGSDMVVVTGTRNGQPMRLEIDLPTVFAQGGKAQDILIQNGDTVWVERQPLVYIYGEVQRPGPMRLERGLTLMQTLATGGGLTQRGTEKGIRVHRKTADGKVQVIAPAMDDKMQDGDVVYVRESLF</sequence>
<evidence type="ECO:0000256" key="13">
    <source>
        <dbReference type="ARBA" id="ARBA00023237"/>
    </source>
</evidence>
<keyword evidence="4" id="KW-1134">Transmembrane beta strand</keyword>
<evidence type="ECO:0000256" key="3">
    <source>
        <dbReference type="ARBA" id="ARBA00022448"/>
    </source>
</evidence>
<evidence type="ECO:0000256" key="2">
    <source>
        <dbReference type="ARBA" id="ARBA00009450"/>
    </source>
</evidence>
<proteinExistence type="inferred from homology"/>
<comment type="caution">
    <text evidence="19">The sequence shown here is derived from an EMBL/GenBank/DDBJ whole genome shotgun (WGS) entry which is preliminary data.</text>
</comment>
<evidence type="ECO:0000256" key="1">
    <source>
        <dbReference type="ARBA" id="ARBA00004571"/>
    </source>
</evidence>
<evidence type="ECO:0000313" key="19">
    <source>
        <dbReference type="EMBL" id="MEK8050116.1"/>
    </source>
</evidence>
<dbReference type="Pfam" id="PF10531">
    <property type="entry name" value="SLBB"/>
    <property type="match status" value="1"/>
</dbReference>
<feature type="chain" id="PRO_5046081297" evidence="15">
    <location>
        <begin position="30"/>
        <end position="279"/>
    </location>
</feature>
<evidence type="ECO:0000256" key="6">
    <source>
        <dbReference type="ARBA" id="ARBA00022692"/>
    </source>
</evidence>
<keyword evidence="12" id="KW-0564">Palmitate</keyword>
<dbReference type="Gene3D" id="3.30.1950.10">
    <property type="entry name" value="wza like domain"/>
    <property type="match status" value="1"/>
</dbReference>
<dbReference type="RefSeq" id="WP_341409783.1">
    <property type="nucleotide sequence ID" value="NZ_JBBUTH010000003.1"/>
</dbReference>
<evidence type="ECO:0000256" key="12">
    <source>
        <dbReference type="ARBA" id="ARBA00023139"/>
    </source>
</evidence>
<evidence type="ECO:0000256" key="11">
    <source>
        <dbReference type="ARBA" id="ARBA00023136"/>
    </source>
</evidence>
<dbReference type="Pfam" id="PF02563">
    <property type="entry name" value="Poly_export"/>
    <property type="match status" value="1"/>
</dbReference>
<dbReference type="InterPro" id="IPR049712">
    <property type="entry name" value="Poly_export"/>
</dbReference>
<dbReference type="InterPro" id="IPR054765">
    <property type="entry name" value="SLBB_dom"/>
</dbReference>
<feature type="domain" description="SLBB" evidence="18">
    <location>
        <begin position="119"/>
        <end position="199"/>
    </location>
</feature>
<evidence type="ECO:0000259" key="16">
    <source>
        <dbReference type="Pfam" id="PF02563"/>
    </source>
</evidence>
<evidence type="ECO:0000259" key="17">
    <source>
        <dbReference type="Pfam" id="PF10531"/>
    </source>
</evidence>
<dbReference type="Proteomes" id="UP001365405">
    <property type="component" value="Unassembled WGS sequence"/>
</dbReference>
<evidence type="ECO:0000313" key="20">
    <source>
        <dbReference type="Proteomes" id="UP001365405"/>
    </source>
</evidence>
<evidence type="ECO:0000256" key="10">
    <source>
        <dbReference type="ARBA" id="ARBA00023114"/>
    </source>
</evidence>
<comment type="subcellular location">
    <subcellularLocation>
        <location evidence="1">Cell outer membrane</location>
        <topology evidence="1">Multi-pass membrane protein</topology>
    </subcellularLocation>
</comment>
<dbReference type="InterPro" id="IPR017478">
    <property type="entry name" value="Polysacc_export_EpsE"/>
</dbReference>
<feature type="domain" description="Soluble ligand binding" evidence="17">
    <location>
        <begin position="205"/>
        <end position="258"/>
    </location>
</feature>
<dbReference type="Pfam" id="PF22461">
    <property type="entry name" value="SLBB_2"/>
    <property type="match status" value="1"/>
</dbReference>
<dbReference type="EMBL" id="JBBUTH010000003">
    <property type="protein sequence ID" value="MEK8050116.1"/>
    <property type="molecule type" value="Genomic_DNA"/>
</dbReference>
<evidence type="ECO:0000256" key="8">
    <source>
        <dbReference type="ARBA" id="ARBA00023047"/>
    </source>
</evidence>
<evidence type="ECO:0000256" key="4">
    <source>
        <dbReference type="ARBA" id="ARBA00022452"/>
    </source>
</evidence>
<keyword evidence="7 15" id="KW-0732">Signal</keyword>
<evidence type="ECO:0000256" key="14">
    <source>
        <dbReference type="ARBA" id="ARBA00023288"/>
    </source>
</evidence>
<keyword evidence="14" id="KW-0449">Lipoprotein</keyword>
<dbReference type="Gene3D" id="3.10.560.10">
    <property type="entry name" value="Outer membrane lipoprotein wza domain like"/>
    <property type="match status" value="2"/>
</dbReference>
<keyword evidence="11" id="KW-0472">Membrane</keyword>
<dbReference type="PANTHER" id="PTHR33619:SF3">
    <property type="entry name" value="POLYSACCHARIDE EXPORT PROTEIN GFCE-RELATED"/>
    <property type="match status" value="1"/>
</dbReference>
<dbReference type="PANTHER" id="PTHR33619">
    <property type="entry name" value="POLYSACCHARIDE EXPORT PROTEIN GFCE-RELATED"/>
    <property type="match status" value="1"/>
</dbReference>
<keyword evidence="5" id="KW-0762">Sugar transport</keyword>
<protein>
    <submittedName>
        <fullName evidence="19">Polysaccharide export protein EpsE</fullName>
    </submittedName>
</protein>
<evidence type="ECO:0000256" key="7">
    <source>
        <dbReference type="ARBA" id="ARBA00022729"/>
    </source>
</evidence>
<dbReference type="InterPro" id="IPR019554">
    <property type="entry name" value="Soluble_ligand-bd"/>
</dbReference>
<evidence type="ECO:0000256" key="9">
    <source>
        <dbReference type="ARBA" id="ARBA00023065"/>
    </source>
</evidence>
<keyword evidence="9" id="KW-0406">Ion transport</keyword>
<evidence type="ECO:0000256" key="15">
    <source>
        <dbReference type="SAM" id="SignalP"/>
    </source>
</evidence>